<feature type="region of interest" description="Disordered" evidence="1">
    <location>
        <begin position="257"/>
        <end position="277"/>
    </location>
</feature>
<feature type="compositionally biased region" description="Polar residues" evidence="1">
    <location>
        <begin position="712"/>
        <end position="721"/>
    </location>
</feature>
<feature type="region of interest" description="Disordered" evidence="1">
    <location>
        <begin position="633"/>
        <end position="727"/>
    </location>
</feature>
<protein>
    <submittedName>
        <fullName evidence="2">Uncharacterized protein</fullName>
    </submittedName>
</protein>
<feature type="compositionally biased region" description="Basic and acidic residues" evidence="1">
    <location>
        <begin position="125"/>
        <end position="139"/>
    </location>
</feature>
<dbReference type="Proteomes" id="UP000824998">
    <property type="component" value="Unassembled WGS sequence"/>
</dbReference>
<feature type="region of interest" description="Disordered" evidence="1">
    <location>
        <begin position="125"/>
        <end position="152"/>
    </location>
</feature>
<reference evidence="2" key="1">
    <citation type="journal article" date="2021" name="IMA Fungus">
        <title>Genomic characterization of three marine fungi, including Emericellopsis atlantica sp. nov. with signatures of a generalist lifestyle and marine biomass degradation.</title>
        <authorList>
            <person name="Hagestad O.C."/>
            <person name="Hou L."/>
            <person name="Andersen J.H."/>
            <person name="Hansen E.H."/>
            <person name="Altermark B."/>
            <person name="Li C."/>
            <person name="Kuhnert E."/>
            <person name="Cox R.J."/>
            <person name="Crous P.W."/>
            <person name="Spatafora J.W."/>
            <person name="Lail K."/>
            <person name="Amirebrahimi M."/>
            <person name="Lipzen A."/>
            <person name="Pangilinan J."/>
            <person name="Andreopoulos W."/>
            <person name="Hayes R.D."/>
            <person name="Ng V."/>
            <person name="Grigoriev I.V."/>
            <person name="Jackson S.A."/>
            <person name="Sutton T.D.S."/>
            <person name="Dobson A.D.W."/>
            <person name="Rama T."/>
        </authorList>
    </citation>
    <scope>NUCLEOTIDE SEQUENCE</scope>
    <source>
        <strain evidence="2">TRa018bII</strain>
    </source>
</reference>
<organism evidence="2 3">
    <name type="scientific">Amylocarpus encephaloides</name>
    <dbReference type="NCBI Taxonomy" id="45428"/>
    <lineage>
        <taxon>Eukaryota</taxon>
        <taxon>Fungi</taxon>
        <taxon>Dikarya</taxon>
        <taxon>Ascomycota</taxon>
        <taxon>Pezizomycotina</taxon>
        <taxon>Leotiomycetes</taxon>
        <taxon>Helotiales</taxon>
        <taxon>Helotiales incertae sedis</taxon>
        <taxon>Amylocarpus</taxon>
    </lineage>
</organism>
<feature type="compositionally biased region" description="Low complexity" evidence="1">
    <location>
        <begin position="510"/>
        <end position="522"/>
    </location>
</feature>
<comment type="caution">
    <text evidence="2">The sequence shown here is derived from an EMBL/GenBank/DDBJ whole genome shotgun (WGS) entry which is preliminary data.</text>
</comment>
<sequence>MNWTGGRLQRHSNASDTAKHRQQQHFAKVKTNLLAGKKRSPPKHPNLDRIREHYEGPSRCTTRDSPPLEQSSRNVETQCFAQRSLQTSSRVVVGSRSAHEHTAHQEYSPASGNFRMVDVAIHDSARSADAKKRERERDSSVTGSEDGNDIDELDSLAQKRRKILLTGDWVSVGFQRAPRLKYVPPRQDDQIGRRRKVSDGHRAQYSGKLRSKILSPVASRDQPLPVEGLEQKASRKSRPTDVKISVGNKVILPGISSSAQSQRYSNGSAQPQSLRPQTESLDIMLLDNESRCMNSLQSLGPPSTIGSKNRGMSTPQPQFRSSSASLQHPKPQSSKVASILRSDSSDIVQSTLAQVGRPKPVVTSSQVMDNKIWETWMTAFNLPEDALSGGIASQEDNMQEQIEMISPGVSAAPTHPMAENNENGSPTHNDCGSLEELLHSDLGNSLELGLGSYAASDRVNDYTADIDKLQSSPPQESSFQSSPSASSILPQSNFKDLSPIPDLACDDESQASQSQPSSPSNRSSDHIGSSTSPLERQKNLQSFGRLVPKDETITPVLSLPEPKQSIEPQENSADEAWRQFVFGSDSEEVDIFHRHAAAELAHEPAYSEESYLVPQEFLDQSIGYSVAMNFSKPDHQHSTSDHGSQISGRNFSDATKGITEPAPSTSYTARYSTEANATHSYESDTSRQYSNYPLPSSSSNLAPASIALRGSRITTMDQPSQIRPKRG</sequence>
<feature type="compositionally biased region" description="Basic and acidic residues" evidence="1">
    <location>
        <begin position="229"/>
        <end position="241"/>
    </location>
</feature>
<gene>
    <name evidence="2" type="ORF">BJ875DRAFT_456540</name>
</gene>
<feature type="compositionally biased region" description="Polar residues" evidence="1">
    <location>
        <begin position="526"/>
        <end position="535"/>
    </location>
</feature>
<feature type="compositionally biased region" description="Polar residues" evidence="1">
    <location>
        <begin position="59"/>
        <end position="90"/>
    </location>
</feature>
<feature type="region of interest" description="Disordered" evidence="1">
    <location>
        <begin position="293"/>
        <end position="341"/>
    </location>
</feature>
<evidence type="ECO:0000313" key="3">
    <source>
        <dbReference type="Proteomes" id="UP000824998"/>
    </source>
</evidence>
<feature type="region of interest" description="Disordered" evidence="1">
    <location>
        <begin position="410"/>
        <end position="434"/>
    </location>
</feature>
<proteinExistence type="predicted"/>
<evidence type="ECO:0000313" key="2">
    <source>
        <dbReference type="EMBL" id="KAG9236380.1"/>
    </source>
</evidence>
<name>A0A9P7YMN1_9HELO</name>
<keyword evidence="3" id="KW-1185">Reference proteome</keyword>
<feature type="compositionally biased region" description="Polar residues" evidence="1">
    <location>
        <begin position="662"/>
        <end position="680"/>
    </location>
</feature>
<accession>A0A9P7YMN1</accession>
<feature type="compositionally biased region" description="Basic and acidic residues" evidence="1">
    <location>
        <begin position="45"/>
        <end position="56"/>
    </location>
</feature>
<dbReference type="OrthoDB" id="5426563at2759"/>
<feature type="region of interest" description="Disordered" evidence="1">
    <location>
        <begin position="468"/>
        <end position="535"/>
    </location>
</feature>
<feature type="region of interest" description="Disordered" evidence="1">
    <location>
        <begin position="1"/>
        <end position="111"/>
    </location>
</feature>
<feature type="region of interest" description="Disordered" evidence="1">
    <location>
        <begin position="181"/>
        <end position="242"/>
    </location>
</feature>
<feature type="compositionally biased region" description="Polar residues" evidence="1">
    <location>
        <begin position="641"/>
        <end position="653"/>
    </location>
</feature>
<feature type="compositionally biased region" description="Low complexity" evidence="1">
    <location>
        <begin position="470"/>
        <end position="492"/>
    </location>
</feature>
<dbReference type="EMBL" id="MU251408">
    <property type="protein sequence ID" value="KAG9236380.1"/>
    <property type="molecule type" value="Genomic_DNA"/>
</dbReference>
<feature type="compositionally biased region" description="Polar residues" evidence="1">
    <location>
        <begin position="420"/>
        <end position="430"/>
    </location>
</feature>
<feature type="compositionally biased region" description="Basic and acidic residues" evidence="1">
    <location>
        <begin position="186"/>
        <end position="202"/>
    </location>
</feature>
<dbReference type="AlphaFoldDB" id="A0A9P7YMN1"/>
<feature type="compositionally biased region" description="Low complexity" evidence="1">
    <location>
        <begin position="689"/>
        <end position="705"/>
    </location>
</feature>
<evidence type="ECO:0000256" key="1">
    <source>
        <dbReference type="SAM" id="MobiDB-lite"/>
    </source>
</evidence>